<dbReference type="OrthoDB" id="3405785at2"/>
<keyword evidence="4" id="KW-1185">Reference proteome</keyword>
<evidence type="ECO:0000256" key="1">
    <source>
        <dbReference type="SAM" id="MobiDB-lite"/>
    </source>
</evidence>
<dbReference type="RefSeq" id="WP_111241196.1">
    <property type="nucleotide sequence ID" value="NZ_AP023358.1"/>
</dbReference>
<protein>
    <submittedName>
        <fullName evidence="3">Uncharacterized protein</fullName>
    </submittedName>
</protein>
<feature type="transmembrane region" description="Helical" evidence="2">
    <location>
        <begin position="60"/>
        <end position="82"/>
    </location>
</feature>
<accession>A0A2W2DAQ5</accession>
<feature type="region of interest" description="Disordered" evidence="1">
    <location>
        <begin position="118"/>
        <end position="140"/>
    </location>
</feature>
<sequence length="140" mass="14158">MDRRPAAPWAPAIVALLTVAWLGGALLLIGGLFAVGIEGWAHQTSNSDGAAAALTRKGNLVMLALATEVVAGPMAIAVVAVSGLLRRTAVVYLIIALGLGILVAPFAVAVLRDVVPSPPPSPAPTRCQEYSGGDNRCPGG</sequence>
<name>A0A2W2DAQ5_9ACTN</name>
<dbReference type="AlphaFoldDB" id="A0A2W2DAQ5"/>
<evidence type="ECO:0000256" key="2">
    <source>
        <dbReference type="SAM" id="Phobius"/>
    </source>
</evidence>
<dbReference type="Proteomes" id="UP000248627">
    <property type="component" value="Unassembled WGS sequence"/>
</dbReference>
<evidence type="ECO:0000313" key="3">
    <source>
        <dbReference type="EMBL" id="PZG01019.1"/>
    </source>
</evidence>
<feature type="transmembrane region" description="Helical" evidence="2">
    <location>
        <begin position="12"/>
        <end position="40"/>
    </location>
</feature>
<organism evidence="3 4">
    <name type="scientific">Micromonospora endophytica</name>
    <dbReference type="NCBI Taxonomy" id="515350"/>
    <lineage>
        <taxon>Bacteria</taxon>
        <taxon>Bacillati</taxon>
        <taxon>Actinomycetota</taxon>
        <taxon>Actinomycetes</taxon>
        <taxon>Micromonosporales</taxon>
        <taxon>Micromonosporaceae</taxon>
        <taxon>Micromonospora</taxon>
    </lineage>
</organism>
<gene>
    <name evidence="3" type="ORF">C1I93_00575</name>
</gene>
<comment type="caution">
    <text evidence="3">The sequence shown here is derived from an EMBL/GenBank/DDBJ whole genome shotgun (WGS) entry which is preliminary data.</text>
</comment>
<proteinExistence type="predicted"/>
<reference evidence="3 4" key="1">
    <citation type="submission" date="2018-01" db="EMBL/GenBank/DDBJ databases">
        <title>Draft genome sequence of Jishengella endophytica.</title>
        <authorList>
            <person name="Sahin N."/>
            <person name="Ay H."/>
            <person name="Saygin H."/>
        </authorList>
    </citation>
    <scope>NUCLEOTIDE SEQUENCE [LARGE SCALE GENOMIC DNA]</scope>
    <source>
        <strain evidence="3 4">DSM 45430</strain>
    </source>
</reference>
<keyword evidence="2" id="KW-1133">Transmembrane helix</keyword>
<keyword evidence="2" id="KW-0812">Transmembrane</keyword>
<feature type="transmembrane region" description="Helical" evidence="2">
    <location>
        <begin position="89"/>
        <end position="111"/>
    </location>
</feature>
<keyword evidence="2" id="KW-0472">Membrane</keyword>
<dbReference type="EMBL" id="POTX01000002">
    <property type="protein sequence ID" value="PZG01019.1"/>
    <property type="molecule type" value="Genomic_DNA"/>
</dbReference>
<evidence type="ECO:0000313" key="4">
    <source>
        <dbReference type="Proteomes" id="UP000248627"/>
    </source>
</evidence>